<dbReference type="AlphaFoldDB" id="A0A482UAB7"/>
<evidence type="ECO:0000313" key="2">
    <source>
        <dbReference type="Proteomes" id="UP000282800"/>
    </source>
</evidence>
<sequence length="147" mass="16367">MAKIKFTRRPSSVLAEHRPIYKMAQTLVIIELCGRGKKCSLIKLHLLNWALKSRSRIELLQHAVRSKSLHLPVWGFDPSLAISLQLSIEDGLLEIEGSGVSVTDKGCRLLEEIMKNGDFLKTEKESLNLIGKGITETMVSAAAKGWE</sequence>
<accession>A0A482UAB7</accession>
<reference evidence="1 2" key="1">
    <citation type="submission" date="2019-01" db="EMBL/GenBank/DDBJ databases">
        <title>High-quality draft genome of. Pseudomonas songnenensis str. L103, a full-fledged denitrifier isolated from 100 meters deep aquifer in a heavily nitrogen fertilized agricultural area.</title>
        <authorList>
            <person name="Liu M."/>
            <person name="Liu B."/>
        </authorList>
    </citation>
    <scope>NUCLEOTIDE SEQUENCE [LARGE SCALE GENOMIC DNA]</scope>
    <source>
        <strain evidence="1 2">L103</strain>
    </source>
</reference>
<dbReference type="OrthoDB" id="6064752at2"/>
<dbReference type="Proteomes" id="UP000282800">
    <property type="component" value="Unassembled WGS sequence"/>
</dbReference>
<gene>
    <name evidence="1" type="ORF">EJA06_022050</name>
</gene>
<protein>
    <submittedName>
        <fullName evidence="1">Uncharacterized protein</fullName>
    </submittedName>
</protein>
<organism evidence="1 2">
    <name type="scientific">Pseudomonas songnenensis</name>
    <dbReference type="NCBI Taxonomy" id="1176259"/>
    <lineage>
        <taxon>Bacteria</taxon>
        <taxon>Pseudomonadati</taxon>
        <taxon>Pseudomonadota</taxon>
        <taxon>Gammaproteobacteria</taxon>
        <taxon>Pseudomonadales</taxon>
        <taxon>Pseudomonadaceae</taxon>
        <taxon>Pseudomonas</taxon>
    </lineage>
</organism>
<dbReference type="EMBL" id="RWYU02000012">
    <property type="protein sequence ID" value="RYJ59195.1"/>
    <property type="molecule type" value="Genomic_DNA"/>
</dbReference>
<comment type="caution">
    <text evidence="1">The sequence shown here is derived from an EMBL/GenBank/DDBJ whole genome shotgun (WGS) entry which is preliminary data.</text>
</comment>
<proteinExistence type="predicted"/>
<evidence type="ECO:0000313" key="1">
    <source>
        <dbReference type="EMBL" id="RYJ59195.1"/>
    </source>
</evidence>
<dbReference type="RefSeq" id="WP_126190710.1">
    <property type="nucleotide sequence ID" value="NZ_RWYU02000012.1"/>
</dbReference>
<name>A0A482UAB7_9PSED</name>